<sequence length="180" mass="19660">MDERGRATSHLPLRQSCSRRSAQHPQRPAPQEGVRARRAARPIPGPPLLVGHNHDGRRRRWCAPVLGVGRRRTGQEPRAHDGRGGAGPDRRSHPPGASRRGARLRVARVGLRASQAPRFAQRTARTSGGRRRRPGRRKHGAGGAAADHSPPEARRRLLGHGLLSRHHIVPLAGPARPATR</sequence>
<dbReference type="Proteomes" id="UP000011083">
    <property type="component" value="Unassembled WGS sequence"/>
</dbReference>
<evidence type="ECO:0000256" key="1">
    <source>
        <dbReference type="SAM" id="MobiDB-lite"/>
    </source>
</evidence>
<feature type="compositionally biased region" description="Polar residues" evidence="1">
    <location>
        <begin position="15"/>
        <end position="24"/>
    </location>
</feature>
<feature type="compositionally biased region" description="Low complexity" evidence="1">
    <location>
        <begin position="107"/>
        <end position="127"/>
    </location>
</feature>
<dbReference type="AlphaFoldDB" id="L8HJA1"/>
<feature type="region of interest" description="Disordered" evidence="1">
    <location>
        <begin position="1"/>
        <end position="180"/>
    </location>
</feature>
<dbReference type="GeneID" id="14925795"/>
<reference evidence="2 3" key="1">
    <citation type="journal article" date="2013" name="Genome Biol.">
        <title>Genome of Acanthamoeba castellanii highlights extensive lateral gene transfer and early evolution of tyrosine kinase signaling.</title>
        <authorList>
            <person name="Clarke M."/>
            <person name="Lohan A.J."/>
            <person name="Liu B."/>
            <person name="Lagkouvardos I."/>
            <person name="Roy S."/>
            <person name="Zafar N."/>
            <person name="Bertelli C."/>
            <person name="Schilde C."/>
            <person name="Kianianmomeni A."/>
            <person name="Burglin T.R."/>
            <person name="Frech C."/>
            <person name="Turcotte B."/>
            <person name="Kopec K.O."/>
            <person name="Synnott J.M."/>
            <person name="Choo C."/>
            <person name="Paponov I."/>
            <person name="Finkler A."/>
            <person name="Soon Heng Tan C."/>
            <person name="Hutchins A.P."/>
            <person name="Weinmeier T."/>
            <person name="Rattei T."/>
            <person name="Chu J.S."/>
            <person name="Gimenez G."/>
            <person name="Irimia M."/>
            <person name="Rigden D.J."/>
            <person name="Fitzpatrick D.A."/>
            <person name="Lorenzo-Morales J."/>
            <person name="Bateman A."/>
            <person name="Chiu C.H."/>
            <person name="Tang P."/>
            <person name="Hegemann P."/>
            <person name="Fromm H."/>
            <person name="Raoult D."/>
            <person name="Greub G."/>
            <person name="Miranda-Saavedra D."/>
            <person name="Chen N."/>
            <person name="Nash P."/>
            <person name="Ginger M.L."/>
            <person name="Horn M."/>
            <person name="Schaap P."/>
            <person name="Caler L."/>
            <person name="Loftus B."/>
        </authorList>
    </citation>
    <scope>NUCLEOTIDE SEQUENCE [LARGE SCALE GENOMIC DNA]</scope>
    <source>
        <strain evidence="2 3">Neff</strain>
    </source>
</reference>
<protein>
    <submittedName>
        <fullName evidence="2">Uncharacterized protein</fullName>
    </submittedName>
</protein>
<feature type="compositionally biased region" description="Basic and acidic residues" evidence="1">
    <location>
        <begin position="73"/>
        <end position="92"/>
    </location>
</feature>
<evidence type="ECO:0000313" key="3">
    <source>
        <dbReference type="Proteomes" id="UP000011083"/>
    </source>
</evidence>
<dbReference type="KEGG" id="acan:ACA1_174280"/>
<organism evidence="2 3">
    <name type="scientific">Acanthamoeba castellanii (strain ATCC 30010 / Neff)</name>
    <dbReference type="NCBI Taxonomy" id="1257118"/>
    <lineage>
        <taxon>Eukaryota</taxon>
        <taxon>Amoebozoa</taxon>
        <taxon>Discosea</taxon>
        <taxon>Longamoebia</taxon>
        <taxon>Centramoebida</taxon>
        <taxon>Acanthamoebidae</taxon>
        <taxon>Acanthamoeba</taxon>
    </lineage>
</organism>
<gene>
    <name evidence="2" type="ORF">ACA1_174280</name>
</gene>
<evidence type="ECO:0000313" key="2">
    <source>
        <dbReference type="EMBL" id="ELR24768.1"/>
    </source>
</evidence>
<accession>L8HJA1</accession>
<proteinExistence type="predicted"/>
<keyword evidence="3" id="KW-1185">Reference proteome</keyword>
<dbReference type="VEuPathDB" id="AmoebaDB:ACA1_174280"/>
<dbReference type="EMBL" id="KB007811">
    <property type="protein sequence ID" value="ELR24768.1"/>
    <property type="molecule type" value="Genomic_DNA"/>
</dbReference>
<dbReference type="RefSeq" id="XP_004356668.1">
    <property type="nucleotide sequence ID" value="XM_004356615.1"/>
</dbReference>
<feature type="compositionally biased region" description="Basic residues" evidence="1">
    <location>
        <begin position="128"/>
        <end position="140"/>
    </location>
</feature>
<name>L8HJA1_ACACF</name>